<dbReference type="AlphaFoldDB" id="A0A7W3N486"/>
<accession>A0A7W3N486</accession>
<dbReference type="SUPFAM" id="SSF48452">
    <property type="entry name" value="TPR-like"/>
    <property type="match status" value="1"/>
</dbReference>
<proteinExistence type="predicted"/>
<dbReference type="RefSeq" id="WP_182707892.1">
    <property type="nucleotide sequence ID" value="NZ_JACJII010000001.1"/>
</dbReference>
<dbReference type="EMBL" id="JACJII010000001">
    <property type="protein sequence ID" value="MBA9007269.1"/>
    <property type="molecule type" value="Genomic_DNA"/>
</dbReference>
<dbReference type="Proteomes" id="UP000539313">
    <property type="component" value="Unassembled WGS sequence"/>
</dbReference>
<organism evidence="1 2">
    <name type="scientific">Thermomonospora cellulosilytica</name>
    <dbReference type="NCBI Taxonomy" id="1411118"/>
    <lineage>
        <taxon>Bacteria</taxon>
        <taxon>Bacillati</taxon>
        <taxon>Actinomycetota</taxon>
        <taxon>Actinomycetes</taxon>
        <taxon>Streptosporangiales</taxon>
        <taxon>Thermomonosporaceae</taxon>
        <taxon>Thermomonospora</taxon>
    </lineage>
</organism>
<keyword evidence="2" id="KW-1185">Reference proteome</keyword>
<sequence>MYLHARSLVLLADARRDQGKLIGPLSAVHACQRALSLFTELDNPRRVAQTQLALAVGTEMNGDLHEAARRYQALASGERLSGRDRARSRLWIGTVLSKAGEHEYAARVMLEAVRELEDLGETEDWATAQQKLALACRGIGALDQAFTSSTSPAAAAPWKRRCSAFGSTPYTLTSCCRTKRPATMGCACSTRPPRRP</sequence>
<dbReference type="InterPro" id="IPR011990">
    <property type="entry name" value="TPR-like_helical_dom_sf"/>
</dbReference>
<comment type="caution">
    <text evidence="1">The sequence shown here is derived from an EMBL/GenBank/DDBJ whole genome shotgun (WGS) entry which is preliminary data.</text>
</comment>
<protein>
    <recommendedName>
        <fullName evidence="3">MalT-like TPR region domain-containing protein</fullName>
    </recommendedName>
</protein>
<evidence type="ECO:0008006" key="3">
    <source>
        <dbReference type="Google" id="ProtNLM"/>
    </source>
</evidence>
<evidence type="ECO:0000313" key="2">
    <source>
        <dbReference type="Proteomes" id="UP000539313"/>
    </source>
</evidence>
<gene>
    <name evidence="1" type="ORF">HNR21_006151</name>
</gene>
<name>A0A7W3N486_9ACTN</name>
<dbReference type="Gene3D" id="1.25.40.10">
    <property type="entry name" value="Tetratricopeptide repeat domain"/>
    <property type="match status" value="1"/>
</dbReference>
<evidence type="ECO:0000313" key="1">
    <source>
        <dbReference type="EMBL" id="MBA9007269.1"/>
    </source>
</evidence>
<reference evidence="1 2" key="1">
    <citation type="submission" date="2020-08" db="EMBL/GenBank/DDBJ databases">
        <title>Sequencing the genomes of 1000 actinobacteria strains.</title>
        <authorList>
            <person name="Klenk H.-P."/>
        </authorList>
    </citation>
    <scope>NUCLEOTIDE SEQUENCE [LARGE SCALE GENOMIC DNA]</scope>
    <source>
        <strain evidence="1 2">DSM 45823</strain>
    </source>
</reference>